<dbReference type="CDD" id="cd05243">
    <property type="entry name" value="SDR_a5"/>
    <property type="match status" value="1"/>
</dbReference>
<name>A0A4P6F7A3_9MICO</name>
<feature type="domain" description="NAD(P)-binding" evidence="1">
    <location>
        <begin position="13"/>
        <end position="197"/>
    </location>
</feature>
<dbReference type="Proteomes" id="UP000292118">
    <property type="component" value="Chromosome"/>
</dbReference>
<dbReference type="PANTHER" id="PTHR15020">
    <property type="entry name" value="FLAVIN REDUCTASE-RELATED"/>
    <property type="match status" value="1"/>
</dbReference>
<dbReference type="Pfam" id="PF13460">
    <property type="entry name" value="NAD_binding_10"/>
    <property type="match status" value="1"/>
</dbReference>
<evidence type="ECO:0000259" key="1">
    <source>
        <dbReference type="Pfam" id="PF13460"/>
    </source>
</evidence>
<proteinExistence type="predicted"/>
<evidence type="ECO:0000313" key="3">
    <source>
        <dbReference type="Proteomes" id="UP000292118"/>
    </source>
</evidence>
<protein>
    <submittedName>
        <fullName evidence="2">SDR family oxidoreductase</fullName>
    </submittedName>
</protein>
<keyword evidence="3" id="KW-1185">Reference proteome</keyword>
<accession>A0A4P6F7A3</accession>
<evidence type="ECO:0000313" key="2">
    <source>
        <dbReference type="EMBL" id="QAY71365.1"/>
    </source>
</evidence>
<gene>
    <name evidence="2" type="ORF">ET471_16105</name>
</gene>
<dbReference type="InterPro" id="IPR016040">
    <property type="entry name" value="NAD(P)-bd_dom"/>
</dbReference>
<dbReference type="AlphaFoldDB" id="A0A4P6F7A3"/>
<reference evidence="2 3" key="1">
    <citation type="submission" date="2019-01" db="EMBL/GenBank/DDBJ databases">
        <title>Genome sequencing of strain FW10M-9.</title>
        <authorList>
            <person name="Heo J."/>
            <person name="Kim S.-J."/>
            <person name="Kim J.-S."/>
            <person name="Hong S.-B."/>
            <person name="Kwon S.-W."/>
        </authorList>
    </citation>
    <scope>NUCLEOTIDE SEQUENCE [LARGE SCALE GENOMIC DNA]</scope>
    <source>
        <strain evidence="2 3">FW10M-9</strain>
    </source>
</reference>
<dbReference type="RefSeq" id="WP_129189979.1">
    <property type="nucleotide sequence ID" value="NZ_CP035493.1"/>
</dbReference>
<dbReference type="SUPFAM" id="SSF51735">
    <property type="entry name" value="NAD(P)-binding Rossmann-fold domains"/>
    <property type="match status" value="1"/>
</dbReference>
<sequence>MPHRAKLRVVVAGGHGKIALTLTRTLANRGHDVVGIVRNPEHVADVEALGGTAVVLDLEHTDVEAVAQVLEGADAAVFAAGAGPGSTAERKYTVDRDASILLAAAAERAGVRRFVQISTTRAGAPAAQGSTPVWVAYLDAKTQAEEALKATGLDWTIVRAGALTDGPSTGRVTLAGRHVPRGSVPRADVAMVLAELVVSGAAVRRTLELTSGLVPVATAVAATGT</sequence>
<organism evidence="2 3">
    <name type="scientific">Xylanimonas protaetiae</name>
    <dbReference type="NCBI Taxonomy" id="2509457"/>
    <lineage>
        <taxon>Bacteria</taxon>
        <taxon>Bacillati</taxon>
        <taxon>Actinomycetota</taxon>
        <taxon>Actinomycetes</taxon>
        <taxon>Micrococcales</taxon>
        <taxon>Promicromonosporaceae</taxon>
        <taxon>Xylanimonas</taxon>
    </lineage>
</organism>
<dbReference type="OrthoDB" id="4248066at2"/>
<dbReference type="EMBL" id="CP035493">
    <property type="protein sequence ID" value="QAY71365.1"/>
    <property type="molecule type" value="Genomic_DNA"/>
</dbReference>
<dbReference type="PANTHER" id="PTHR15020:SF50">
    <property type="entry name" value="UPF0659 PROTEIN YMR090W"/>
    <property type="match status" value="1"/>
</dbReference>
<dbReference type="KEGG" id="xya:ET471_16105"/>
<dbReference type="Gene3D" id="3.40.50.720">
    <property type="entry name" value="NAD(P)-binding Rossmann-like Domain"/>
    <property type="match status" value="1"/>
</dbReference>
<dbReference type="InterPro" id="IPR036291">
    <property type="entry name" value="NAD(P)-bd_dom_sf"/>
</dbReference>